<dbReference type="SMR" id="A0A803LLR6"/>
<dbReference type="GO" id="GO:0005524">
    <property type="term" value="F:ATP binding"/>
    <property type="evidence" value="ECO:0007669"/>
    <property type="project" value="UniProtKB-UniRule"/>
</dbReference>
<evidence type="ECO:0000256" key="15">
    <source>
        <dbReference type="ARBA" id="ARBA00023180"/>
    </source>
</evidence>
<dbReference type="InterPro" id="IPR000719">
    <property type="entry name" value="Prot_kinase_dom"/>
</dbReference>
<dbReference type="InterPro" id="IPR001220">
    <property type="entry name" value="Legume_lectin_dom"/>
</dbReference>
<feature type="binding site" evidence="16">
    <location>
        <position position="399"/>
    </location>
    <ligand>
        <name>ATP</name>
        <dbReference type="ChEBI" id="CHEBI:30616"/>
    </ligand>
</feature>
<keyword evidence="6 18" id="KW-0812">Transmembrane</keyword>
<protein>
    <recommendedName>
        <fullName evidence="19">Protein kinase domain-containing protein</fullName>
    </recommendedName>
</protein>
<dbReference type="RefSeq" id="XP_021726633.1">
    <property type="nucleotide sequence ID" value="XM_021870941.1"/>
</dbReference>
<comment type="similarity">
    <text evidence="2">In the N-terminal section; belongs to the leguminous lectin family.</text>
</comment>
<dbReference type="GO" id="GO:0030246">
    <property type="term" value="F:carbohydrate binding"/>
    <property type="evidence" value="ECO:0007669"/>
    <property type="project" value="UniProtKB-KW"/>
</dbReference>
<organism evidence="20 21">
    <name type="scientific">Chenopodium quinoa</name>
    <name type="common">Quinoa</name>
    <dbReference type="NCBI Taxonomy" id="63459"/>
    <lineage>
        <taxon>Eukaryota</taxon>
        <taxon>Viridiplantae</taxon>
        <taxon>Streptophyta</taxon>
        <taxon>Embryophyta</taxon>
        <taxon>Tracheophyta</taxon>
        <taxon>Spermatophyta</taxon>
        <taxon>Magnoliopsida</taxon>
        <taxon>eudicotyledons</taxon>
        <taxon>Gunneridae</taxon>
        <taxon>Pentapetalae</taxon>
        <taxon>Caryophyllales</taxon>
        <taxon>Chenopodiaceae</taxon>
        <taxon>Chenopodioideae</taxon>
        <taxon>Atripliceae</taxon>
        <taxon>Chenopodium</taxon>
    </lineage>
</organism>
<dbReference type="GO" id="GO:0005886">
    <property type="term" value="C:plasma membrane"/>
    <property type="evidence" value="ECO:0007669"/>
    <property type="project" value="UniProtKB-SubCell"/>
</dbReference>
<evidence type="ECO:0000256" key="4">
    <source>
        <dbReference type="ARBA" id="ARBA00022475"/>
    </source>
</evidence>
<keyword evidence="13 18" id="KW-0472">Membrane</keyword>
<comment type="similarity">
    <text evidence="3">In the C-terminal section; belongs to the protein kinase superfamily. Ser/Thr protein kinase family.</text>
</comment>
<accession>A0A803LLR6</accession>
<keyword evidence="14" id="KW-0675">Receptor</keyword>
<evidence type="ECO:0000256" key="12">
    <source>
        <dbReference type="ARBA" id="ARBA00022989"/>
    </source>
</evidence>
<keyword evidence="15" id="KW-0325">Glycoprotein</keyword>
<keyword evidence="9 16" id="KW-0547">Nucleotide-binding</keyword>
<dbReference type="PROSITE" id="PS00108">
    <property type="entry name" value="PROTEIN_KINASE_ST"/>
    <property type="match status" value="1"/>
</dbReference>
<dbReference type="CDD" id="cd14066">
    <property type="entry name" value="STKc_IRAK"/>
    <property type="match status" value="1"/>
</dbReference>
<dbReference type="SMART" id="SM00220">
    <property type="entry name" value="S_TKc"/>
    <property type="match status" value="1"/>
</dbReference>
<evidence type="ECO:0000313" key="21">
    <source>
        <dbReference type="Proteomes" id="UP000596660"/>
    </source>
</evidence>
<feature type="region of interest" description="Disordered" evidence="17">
    <location>
        <begin position="272"/>
        <end position="296"/>
    </location>
</feature>
<keyword evidence="21" id="KW-1185">Reference proteome</keyword>
<dbReference type="Gene3D" id="3.30.200.20">
    <property type="entry name" value="Phosphorylase Kinase, domain 1"/>
    <property type="match status" value="1"/>
</dbReference>
<dbReference type="CDD" id="cd06899">
    <property type="entry name" value="lectin_legume_LecRK_Arcelin_ConA"/>
    <property type="match status" value="1"/>
</dbReference>
<dbReference type="OrthoDB" id="4062651at2759"/>
<dbReference type="InterPro" id="IPR017441">
    <property type="entry name" value="Protein_kinase_ATP_BS"/>
</dbReference>
<sequence>MATSFNLSFPQFFRVNSICFPLIVALLLLSNLRIITSPSFNYSRFDSNSNLHFQGNAENSLGKIEFNYVSHKERVGIVTYGENVRLWDKSLGKIAEFSTHFTFVVDTFKAPRYGHGFTFFIAPVGFKIPPGSDGPYLGLFNQTTYVTSSTPIIVVEFDSFPNVFDPSEKEHVGININSLNSSAHRPWNASKHSKQPADVWINYNATAKVLNVFWSYKNDPNINKDSNMSIQIDITKVLPELVNIGFSAGTGVAKERHTLESWEFYSTLKSVDTTSDDPKEKIEFTNNNNSDDHPKDNKSKERIIIIVVVVSSFAFVAISGGMLVLFVHRKRKEANMKQDEETSFNDELERGVGPRRFSYSELESATNSFSSEHKLGKGGFGAVYKGYLNDMDLPIAVKKISRGSKQGKKEYIAEVKIISRLRHRNIVQLLGWCHDKTKLLLVYEFMPNGSLDCHLFGKKTPLSWPLRYKIAQGLASGLLYLHEEWEQCVVHRDIKSSNIMLDSNFNVKLGDFGLATLMEHGRVAQTITLAGTIGYIAPEYISTRKASKESDVYSFGVVALEIATGRRQMDPIDEGTNMKGLIQWVWDLYGNGRLLSASDQRLRREFDVKQVECLILVGLWCVHPDYNYRPSIKQAIQVLNFEAALPSLPPAMPIPTYHVPVLQSSDGSSCPSMLSTSLKIGR</sequence>
<dbReference type="KEGG" id="cqi:110693773"/>
<dbReference type="InterPro" id="IPR050528">
    <property type="entry name" value="L-type_Lectin-RKs"/>
</dbReference>
<evidence type="ECO:0000256" key="5">
    <source>
        <dbReference type="ARBA" id="ARBA00022679"/>
    </source>
</evidence>
<dbReference type="PROSITE" id="PS50011">
    <property type="entry name" value="PROTEIN_KINASE_DOM"/>
    <property type="match status" value="1"/>
</dbReference>
<keyword evidence="12 18" id="KW-1133">Transmembrane helix</keyword>
<feature type="transmembrane region" description="Helical" evidence="18">
    <location>
        <begin position="303"/>
        <end position="327"/>
    </location>
</feature>
<proteinExistence type="inferred from homology"/>
<reference evidence="20" key="1">
    <citation type="journal article" date="2017" name="Nature">
        <title>The genome of Chenopodium quinoa.</title>
        <authorList>
            <person name="Jarvis D.E."/>
            <person name="Ho Y.S."/>
            <person name="Lightfoot D.J."/>
            <person name="Schmoeckel S.M."/>
            <person name="Li B."/>
            <person name="Borm T.J.A."/>
            <person name="Ohyanagi H."/>
            <person name="Mineta K."/>
            <person name="Michell C.T."/>
            <person name="Saber N."/>
            <person name="Kharbatia N.M."/>
            <person name="Rupper R.R."/>
            <person name="Sharp A.R."/>
            <person name="Dally N."/>
            <person name="Boughton B.A."/>
            <person name="Woo Y.H."/>
            <person name="Gao G."/>
            <person name="Schijlen E.G.W.M."/>
            <person name="Guo X."/>
            <person name="Momin A.A."/>
            <person name="Negrao S."/>
            <person name="Al-Babili S."/>
            <person name="Gehring C."/>
            <person name="Roessner U."/>
            <person name="Jung C."/>
            <person name="Murphy K."/>
            <person name="Arold S.T."/>
            <person name="Gojobori T."/>
            <person name="van der Linden C.G."/>
            <person name="van Loo E.N."/>
            <person name="Jellen E.N."/>
            <person name="Maughan P.J."/>
            <person name="Tester M."/>
        </authorList>
    </citation>
    <scope>NUCLEOTIDE SEQUENCE [LARGE SCALE GENOMIC DNA]</scope>
    <source>
        <strain evidence="20">cv. PI 614886</strain>
    </source>
</reference>
<name>A0A803LLR6_CHEQI</name>
<dbReference type="Gene3D" id="2.60.120.200">
    <property type="match status" value="1"/>
</dbReference>
<dbReference type="Pfam" id="PF00139">
    <property type="entry name" value="Lectin_legB"/>
    <property type="match status" value="1"/>
</dbReference>
<reference evidence="20" key="2">
    <citation type="submission" date="2021-03" db="UniProtKB">
        <authorList>
            <consortium name="EnsemblPlants"/>
        </authorList>
    </citation>
    <scope>IDENTIFICATION</scope>
</reference>
<evidence type="ECO:0000256" key="6">
    <source>
        <dbReference type="ARBA" id="ARBA00022692"/>
    </source>
</evidence>
<evidence type="ECO:0000256" key="18">
    <source>
        <dbReference type="SAM" id="Phobius"/>
    </source>
</evidence>
<evidence type="ECO:0000256" key="1">
    <source>
        <dbReference type="ARBA" id="ARBA00004251"/>
    </source>
</evidence>
<keyword evidence="7" id="KW-0732">Signal</keyword>
<evidence type="ECO:0000256" key="10">
    <source>
        <dbReference type="ARBA" id="ARBA00022777"/>
    </source>
</evidence>
<dbReference type="InterPro" id="IPR011009">
    <property type="entry name" value="Kinase-like_dom_sf"/>
</dbReference>
<evidence type="ECO:0000256" key="2">
    <source>
        <dbReference type="ARBA" id="ARBA00008536"/>
    </source>
</evidence>
<dbReference type="OMA" id="AECVMIV"/>
<evidence type="ECO:0000256" key="8">
    <source>
        <dbReference type="ARBA" id="ARBA00022734"/>
    </source>
</evidence>
<dbReference type="GeneID" id="110693773"/>
<evidence type="ECO:0000256" key="13">
    <source>
        <dbReference type="ARBA" id="ARBA00023136"/>
    </source>
</evidence>
<keyword evidence="4" id="KW-1003">Cell membrane</keyword>
<feature type="transmembrane region" description="Helical" evidence="18">
    <location>
        <begin position="12"/>
        <end position="35"/>
    </location>
</feature>
<evidence type="ECO:0000256" key="7">
    <source>
        <dbReference type="ARBA" id="ARBA00022729"/>
    </source>
</evidence>
<evidence type="ECO:0000256" key="16">
    <source>
        <dbReference type="PROSITE-ProRule" id="PRU10141"/>
    </source>
</evidence>
<keyword evidence="8" id="KW-0430">Lectin</keyword>
<dbReference type="Proteomes" id="UP000596660">
    <property type="component" value="Unplaced"/>
</dbReference>
<dbReference type="PROSITE" id="PS00107">
    <property type="entry name" value="PROTEIN_KINASE_ATP"/>
    <property type="match status" value="1"/>
</dbReference>
<evidence type="ECO:0000256" key="9">
    <source>
        <dbReference type="ARBA" id="ARBA00022741"/>
    </source>
</evidence>
<dbReference type="EnsemblPlants" id="AUR62014913-RA">
    <property type="protein sequence ID" value="AUR62014913-RA:cds"/>
    <property type="gene ID" value="AUR62014913"/>
</dbReference>
<comment type="subcellular location">
    <subcellularLocation>
        <location evidence="1">Cell membrane</location>
        <topology evidence="1">Single-pass type I membrane protein</topology>
    </subcellularLocation>
</comment>
<dbReference type="InterPro" id="IPR008271">
    <property type="entry name" value="Ser/Thr_kinase_AS"/>
</dbReference>
<dbReference type="GO" id="GO:0002229">
    <property type="term" value="P:defense response to oomycetes"/>
    <property type="evidence" value="ECO:0007669"/>
    <property type="project" value="UniProtKB-ARBA"/>
</dbReference>
<gene>
    <name evidence="20" type="primary">LOC110693773</name>
</gene>
<dbReference type="PANTHER" id="PTHR27007">
    <property type="match status" value="1"/>
</dbReference>
<dbReference type="InterPro" id="IPR013320">
    <property type="entry name" value="ConA-like_dom_sf"/>
</dbReference>
<evidence type="ECO:0000256" key="17">
    <source>
        <dbReference type="SAM" id="MobiDB-lite"/>
    </source>
</evidence>
<dbReference type="AlphaFoldDB" id="A0A803LLR6"/>
<dbReference type="FunFam" id="3.30.200.20:FF:000168">
    <property type="entry name" value="L-type lectin-domain containing receptor kinase IX.1"/>
    <property type="match status" value="1"/>
</dbReference>
<dbReference type="SUPFAM" id="SSF56112">
    <property type="entry name" value="Protein kinase-like (PK-like)"/>
    <property type="match status" value="1"/>
</dbReference>
<evidence type="ECO:0000256" key="3">
    <source>
        <dbReference type="ARBA" id="ARBA00010217"/>
    </source>
</evidence>
<dbReference type="GO" id="GO:0004672">
    <property type="term" value="F:protein kinase activity"/>
    <property type="evidence" value="ECO:0007669"/>
    <property type="project" value="InterPro"/>
</dbReference>
<evidence type="ECO:0000259" key="19">
    <source>
        <dbReference type="PROSITE" id="PS50011"/>
    </source>
</evidence>
<keyword evidence="10" id="KW-0418">Kinase</keyword>
<dbReference type="Gramene" id="AUR62014913-RA">
    <property type="protein sequence ID" value="AUR62014913-RA:cds"/>
    <property type="gene ID" value="AUR62014913"/>
</dbReference>
<keyword evidence="5" id="KW-0808">Transferase</keyword>
<dbReference type="Pfam" id="PF00069">
    <property type="entry name" value="Pkinase"/>
    <property type="match status" value="1"/>
</dbReference>
<keyword evidence="11 16" id="KW-0067">ATP-binding</keyword>
<feature type="domain" description="Protein kinase" evidence="19">
    <location>
        <begin position="369"/>
        <end position="645"/>
    </location>
</feature>
<evidence type="ECO:0000256" key="11">
    <source>
        <dbReference type="ARBA" id="ARBA00022840"/>
    </source>
</evidence>
<dbReference type="FunFam" id="1.10.510.10:FF:000240">
    <property type="entry name" value="Lectin-domain containing receptor kinase A4.3"/>
    <property type="match status" value="1"/>
</dbReference>
<dbReference type="Gene3D" id="1.10.510.10">
    <property type="entry name" value="Transferase(Phosphotransferase) domain 1"/>
    <property type="match status" value="1"/>
</dbReference>
<dbReference type="SUPFAM" id="SSF49899">
    <property type="entry name" value="Concanavalin A-like lectins/glucanases"/>
    <property type="match status" value="1"/>
</dbReference>
<evidence type="ECO:0000256" key="14">
    <source>
        <dbReference type="ARBA" id="ARBA00023170"/>
    </source>
</evidence>
<evidence type="ECO:0000313" key="20">
    <source>
        <dbReference type="EnsemblPlants" id="AUR62014913-RA:cds"/>
    </source>
</evidence>